<sequence>MTIFTVNKTINKTIYQAFGLHFDSEILLPELLQRQDTQEADVNIEIQDLSEWRSVVNTRENNFTMQSIGFMFEIPNTALFCIQDGKRIGIHPFPDADMDKIRLYVLGTCMGVLLLQRGILPLHGSAVVINNKAYAFVGESGAGKSTLASTFVQSGFQLLSDDVIAVSYENGEPVVHPAYPQQKLWKESLDLFGMSEDQFKPLHDEVSKFAIPVTKHFHNKTVPLAGVFELVKMDSEYVAMREMNRLERLHAMMLHTYRGALIPRLGLKQWHFSSAAALAGELFALQILRPTTGFTAPELMNQIMRKIYQEEMQGDTIYSTEHFN</sequence>
<evidence type="ECO:0008006" key="3">
    <source>
        <dbReference type="Google" id="ProtNLM"/>
    </source>
</evidence>
<proteinExistence type="predicted"/>
<protein>
    <recommendedName>
        <fullName evidence="3">Aldolase</fullName>
    </recommendedName>
</protein>
<dbReference type="PATRIC" id="fig|1886670.3.peg.1270"/>
<evidence type="ECO:0000313" key="2">
    <source>
        <dbReference type="Proteomes" id="UP000094578"/>
    </source>
</evidence>
<gene>
    <name evidence="1" type="ORF">PTI45_01245</name>
</gene>
<dbReference type="RefSeq" id="WP_069326685.1">
    <property type="nucleotide sequence ID" value="NZ_MDER01000031.1"/>
</dbReference>
<dbReference type="STRING" id="1886670.PTI45_01245"/>
<keyword evidence="2" id="KW-1185">Reference proteome</keyword>
<dbReference type="Proteomes" id="UP000094578">
    <property type="component" value="Unassembled WGS sequence"/>
</dbReference>
<organism evidence="1 2">
    <name type="scientific">Paenibacillus nuruki</name>
    <dbReference type="NCBI Taxonomy" id="1886670"/>
    <lineage>
        <taxon>Bacteria</taxon>
        <taxon>Bacillati</taxon>
        <taxon>Bacillota</taxon>
        <taxon>Bacilli</taxon>
        <taxon>Bacillales</taxon>
        <taxon>Paenibacillaceae</taxon>
        <taxon>Paenibacillus</taxon>
    </lineage>
</organism>
<reference evidence="1 2" key="1">
    <citation type="submission" date="2016-08" db="EMBL/GenBank/DDBJ databases">
        <title>Genome sequencing of Paenibacillus sp. TI45-13ar, isolated from Korean traditional nuruk.</title>
        <authorList>
            <person name="Kim S.-J."/>
        </authorList>
    </citation>
    <scope>NUCLEOTIDE SEQUENCE [LARGE SCALE GENOMIC DNA]</scope>
    <source>
        <strain evidence="1 2">TI45-13ar</strain>
    </source>
</reference>
<dbReference type="EMBL" id="MDER01000031">
    <property type="protein sequence ID" value="ODP29236.1"/>
    <property type="molecule type" value="Genomic_DNA"/>
</dbReference>
<dbReference type="SUPFAM" id="SSF53795">
    <property type="entry name" value="PEP carboxykinase-like"/>
    <property type="match status" value="1"/>
</dbReference>
<dbReference type="AlphaFoldDB" id="A0A1E3L663"/>
<evidence type="ECO:0000313" key="1">
    <source>
        <dbReference type="EMBL" id="ODP29236.1"/>
    </source>
</evidence>
<dbReference type="Gene3D" id="3.40.50.300">
    <property type="entry name" value="P-loop containing nucleotide triphosphate hydrolases"/>
    <property type="match status" value="1"/>
</dbReference>
<name>A0A1E3L663_9BACL</name>
<accession>A0A1E3L663</accession>
<comment type="caution">
    <text evidence="1">The sequence shown here is derived from an EMBL/GenBank/DDBJ whole genome shotgun (WGS) entry which is preliminary data.</text>
</comment>
<dbReference type="InterPro" id="IPR027417">
    <property type="entry name" value="P-loop_NTPase"/>
</dbReference>